<evidence type="ECO:0000313" key="3">
    <source>
        <dbReference type="EMBL" id="MFE9231370.1"/>
    </source>
</evidence>
<dbReference type="Pfam" id="PF17932">
    <property type="entry name" value="TetR_C_24"/>
    <property type="match status" value="1"/>
</dbReference>
<proteinExistence type="predicted"/>
<protein>
    <recommendedName>
        <fullName evidence="2">HTH-type transcriptional repressor KstR2 C-terminal domain-containing protein</fullName>
    </recommendedName>
</protein>
<feature type="domain" description="HTH-type transcriptional repressor KstR2 C-terminal" evidence="2">
    <location>
        <begin position="19"/>
        <end position="118"/>
    </location>
</feature>
<accession>A0ABW6LSL7</accession>
<dbReference type="Gene3D" id="1.10.357.10">
    <property type="entry name" value="Tetracycline Repressor, domain 2"/>
    <property type="match status" value="1"/>
</dbReference>
<reference evidence="3 4" key="1">
    <citation type="submission" date="2024-10" db="EMBL/GenBank/DDBJ databases">
        <title>The Natural Products Discovery Center: Release of the First 8490 Sequenced Strains for Exploring Actinobacteria Biosynthetic Diversity.</title>
        <authorList>
            <person name="Kalkreuter E."/>
            <person name="Kautsar S.A."/>
            <person name="Yang D."/>
            <person name="Bader C.D."/>
            <person name="Teijaro C.N."/>
            <person name="Fluegel L."/>
            <person name="Davis C.M."/>
            <person name="Simpson J.R."/>
            <person name="Lauterbach L."/>
            <person name="Steele A.D."/>
            <person name="Gui C."/>
            <person name="Meng S."/>
            <person name="Li G."/>
            <person name="Viehrig K."/>
            <person name="Ye F."/>
            <person name="Su P."/>
            <person name="Kiefer A.F."/>
            <person name="Nichols A."/>
            <person name="Cepeda A.J."/>
            <person name="Yan W."/>
            <person name="Fan B."/>
            <person name="Jiang Y."/>
            <person name="Adhikari A."/>
            <person name="Zheng C.-J."/>
            <person name="Schuster L."/>
            <person name="Cowan T.M."/>
            <person name="Smanski M.J."/>
            <person name="Chevrette M.G."/>
            <person name="De Carvalho L.P.S."/>
            <person name="Shen B."/>
        </authorList>
    </citation>
    <scope>NUCLEOTIDE SEQUENCE [LARGE SCALE GENOMIC DNA]</scope>
    <source>
        <strain evidence="3 4">NPDC007066</strain>
    </source>
</reference>
<name>A0ABW6LSL7_9ACTN</name>
<dbReference type="EMBL" id="JBIAFP010000061">
    <property type="protein sequence ID" value="MFE9231370.1"/>
    <property type="molecule type" value="Genomic_DNA"/>
</dbReference>
<gene>
    <name evidence="3" type="ORF">ACFYM3_43730</name>
</gene>
<organism evidence="3 4">
    <name type="scientific">Streptomyces massasporeus</name>
    <dbReference type="NCBI Taxonomy" id="67324"/>
    <lineage>
        <taxon>Bacteria</taxon>
        <taxon>Bacillati</taxon>
        <taxon>Actinomycetota</taxon>
        <taxon>Actinomycetes</taxon>
        <taxon>Kitasatosporales</taxon>
        <taxon>Streptomycetaceae</taxon>
        <taxon>Streptomyces</taxon>
    </lineage>
</organism>
<dbReference type="RefSeq" id="WP_388390243.1">
    <property type="nucleotide sequence ID" value="NZ_JBIAFP010000061.1"/>
</dbReference>
<dbReference type="Proteomes" id="UP001601288">
    <property type="component" value="Unassembled WGS sequence"/>
</dbReference>
<feature type="region of interest" description="Disordered" evidence="1">
    <location>
        <begin position="134"/>
        <end position="161"/>
    </location>
</feature>
<evidence type="ECO:0000256" key="1">
    <source>
        <dbReference type="SAM" id="MobiDB-lite"/>
    </source>
</evidence>
<evidence type="ECO:0000259" key="2">
    <source>
        <dbReference type="Pfam" id="PF17932"/>
    </source>
</evidence>
<dbReference type="InterPro" id="IPR041490">
    <property type="entry name" value="KstR2_TetR_C"/>
</dbReference>
<evidence type="ECO:0000313" key="4">
    <source>
        <dbReference type="Proteomes" id="UP001601288"/>
    </source>
</evidence>
<comment type="caution">
    <text evidence="3">The sequence shown here is derived from an EMBL/GenBank/DDBJ whole genome shotgun (WGS) entry which is preliminary data.</text>
</comment>
<sequence>MPSAPPAASGCGGHSGRARATEAHVCYHARHRLEAVVGNREIRSPVEPYRGRVPALRAEYEAGLRAIVDAGVAEFKVTSAPMVSYAVLDLGMGVAAWYRENRELAADTIVWQYGDFALPLAGCESGKPVTLFDGPSAASPWRGGRRRSARWSPGTRRTSPS</sequence>
<keyword evidence="4" id="KW-1185">Reference proteome</keyword>